<organism evidence="4 5">
    <name type="scientific">Chanos chanos</name>
    <name type="common">Milkfish</name>
    <name type="synonym">Mugil chanos</name>
    <dbReference type="NCBI Taxonomy" id="29144"/>
    <lineage>
        <taxon>Eukaryota</taxon>
        <taxon>Metazoa</taxon>
        <taxon>Chordata</taxon>
        <taxon>Craniata</taxon>
        <taxon>Vertebrata</taxon>
        <taxon>Euteleostomi</taxon>
        <taxon>Actinopterygii</taxon>
        <taxon>Neopterygii</taxon>
        <taxon>Teleostei</taxon>
        <taxon>Ostariophysi</taxon>
        <taxon>Gonorynchiformes</taxon>
        <taxon>Chanidae</taxon>
        <taxon>Chanos</taxon>
    </lineage>
</organism>
<dbReference type="PROSITE" id="PS51083">
    <property type="entry name" value="ZF_HIT"/>
    <property type="match status" value="1"/>
</dbReference>
<dbReference type="Pfam" id="PF04438">
    <property type="entry name" value="zf-HIT"/>
    <property type="match status" value="1"/>
</dbReference>
<keyword evidence="1" id="KW-0479">Metal-binding</keyword>
<keyword evidence="1" id="KW-0863">Zinc-finger</keyword>
<evidence type="ECO:0000313" key="5">
    <source>
        <dbReference type="RefSeq" id="XP_030648450.1"/>
    </source>
</evidence>
<dbReference type="PANTHER" id="PTHR15555:SF0">
    <property type="entry name" value="ZINC FINGER HIT DOMAIN-CONTAINING PROTEIN 2"/>
    <property type="match status" value="1"/>
</dbReference>
<proteinExistence type="predicted"/>
<dbReference type="GO" id="GO:0008270">
    <property type="term" value="F:zinc ion binding"/>
    <property type="evidence" value="ECO:0007669"/>
    <property type="project" value="UniProtKB-UniRule"/>
</dbReference>
<name>A0A6J2WVY2_CHACN</name>
<feature type="domain" description="HIT-type" evidence="3">
    <location>
        <begin position="82"/>
        <end position="115"/>
    </location>
</feature>
<feature type="compositionally biased region" description="Basic and acidic residues" evidence="2">
    <location>
        <begin position="373"/>
        <end position="382"/>
    </location>
</feature>
<gene>
    <name evidence="5" type="primary">znhit2</name>
</gene>
<dbReference type="Gene3D" id="3.30.60.190">
    <property type="match status" value="1"/>
</dbReference>
<dbReference type="PANTHER" id="PTHR15555">
    <property type="entry name" value="ZINC FINGER HIT DOMAIN CONTAINING PROTEIN 2 PROTEIN FON -RELATED"/>
    <property type="match status" value="1"/>
</dbReference>
<dbReference type="AlphaFoldDB" id="A0A6J2WVY2"/>
<dbReference type="CDD" id="cd23024">
    <property type="entry name" value="zf-HIT_ZNHIT2-3"/>
    <property type="match status" value="1"/>
</dbReference>
<protein>
    <submittedName>
        <fullName evidence="5">Zinc finger HIT domain-containing protein 2</fullName>
    </submittedName>
</protein>
<dbReference type="InterPro" id="IPR007529">
    <property type="entry name" value="Znf_HIT"/>
</dbReference>
<reference evidence="5" key="1">
    <citation type="submission" date="2025-08" db="UniProtKB">
        <authorList>
            <consortium name="RefSeq"/>
        </authorList>
    </citation>
    <scope>IDENTIFICATION</scope>
</reference>
<dbReference type="RefSeq" id="XP_030648450.1">
    <property type="nucleotide sequence ID" value="XM_030792590.1"/>
</dbReference>
<dbReference type="InParanoid" id="A0A6J2WVY2"/>
<feature type="region of interest" description="Disordered" evidence="2">
    <location>
        <begin position="336"/>
        <end position="394"/>
    </location>
</feature>
<dbReference type="CTD" id="741"/>
<evidence type="ECO:0000256" key="2">
    <source>
        <dbReference type="SAM" id="MobiDB-lite"/>
    </source>
</evidence>
<dbReference type="GeneID" id="115828563"/>
<feature type="compositionally biased region" description="Basic and acidic residues" evidence="2">
    <location>
        <begin position="347"/>
        <end position="356"/>
    </location>
</feature>
<dbReference type="OrthoDB" id="10005492at2759"/>
<keyword evidence="1" id="KW-0862">Zinc</keyword>
<dbReference type="SUPFAM" id="SSF144232">
    <property type="entry name" value="HIT/MYND zinc finger-like"/>
    <property type="match status" value="1"/>
</dbReference>
<dbReference type="Proteomes" id="UP000504632">
    <property type="component" value="Chromosome 15"/>
</dbReference>
<evidence type="ECO:0000313" key="4">
    <source>
        <dbReference type="Proteomes" id="UP000504632"/>
    </source>
</evidence>
<sequence>MDPVVRRKIPACIRTLLTDIGPKEEQTWNDWTDTEPETLSRDGIALPKRGSSDSSELLTPAGVKEESGGGNTGDAVSSKRVCGLCLSKPASYTCPRCNIQYCGLACYRSPDHSGCSEEFYKESVFQELKTQGMTEKEGRVKMQEILLRLRQNAEGEGGFENALNEVEGTRGSSGTREDAEGLELLSRLAEIQASGEERGEEVRDILMKLKELGEGSLGDDEDDEEEDLAEKLSGLNIDSLSEEELWALLPSKDKEKFEGLIKGGGAGGLVPLWNPWWERHEKTKETLIEEIEQDGHDEATEKDDVPKDAAVTALRDSETFRNDECREVEEALSHSLKEGAVGNESAGLKRQEKHAAGGEAAIKQTPKKKQKNIKKEAGDRAKGTKSSGGAVPPVSVRIPPLSTLTSRPSPLVKYSLVNALYGYTFSLRLFNGDLSEPEHKQDFCQAVLAISESLGTGQIFNTLHESLEAAVTAVSAQGYFDREDPGAPARAIEAVAHVLSGETRQDPVGYSLAALSQLRETLSKTRGSIPKEEEDRRRKFFLAGKKCEFLQSWVKENSQVVRSLAVGLWREHKRREGERGMLEREKRYFEEGRNKGIGRGNGVLIEERD</sequence>
<keyword evidence="4" id="KW-1185">Reference proteome</keyword>
<evidence type="ECO:0000259" key="3">
    <source>
        <dbReference type="PROSITE" id="PS51083"/>
    </source>
</evidence>
<accession>A0A6J2WVY2</accession>
<evidence type="ECO:0000256" key="1">
    <source>
        <dbReference type="PROSITE-ProRule" id="PRU00453"/>
    </source>
</evidence>
<feature type="region of interest" description="Disordered" evidence="2">
    <location>
        <begin position="26"/>
        <end position="77"/>
    </location>
</feature>
<dbReference type="InterPro" id="IPR039646">
    <property type="entry name" value="ZNHIT2"/>
</dbReference>